<organism evidence="9 10">
    <name type="scientific">Candidatus Eisenbergiella merdipullorum</name>
    <dbReference type="NCBI Taxonomy" id="2838553"/>
    <lineage>
        <taxon>Bacteria</taxon>
        <taxon>Bacillati</taxon>
        <taxon>Bacillota</taxon>
        <taxon>Clostridia</taxon>
        <taxon>Lachnospirales</taxon>
        <taxon>Lachnospiraceae</taxon>
        <taxon>Eisenbergiella</taxon>
    </lineage>
</organism>
<dbReference type="Proteomes" id="UP000886858">
    <property type="component" value="Unassembled WGS sequence"/>
</dbReference>
<evidence type="ECO:0000256" key="6">
    <source>
        <dbReference type="ARBA" id="ARBA00023136"/>
    </source>
</evidence>
<dbReference type="EMBL" id="DWYY01000045">
    <property type="protein sequence ID" value="HJA92297.1"/>
    <property type="molecule type" value="Genomic_DNA"/>
</dbReference>
<evidence type="ECO:0000256" key="5">
    <source>
        <dbReference type="ARBA" id="ARBA00022989"/>
    </source>
</evidence>
<feature type="domain" description="ABC transmembrane type-1" evidence="8">
    <location>
        <begin position="75"/>
        <end position="276"/>
    </location>
</feature>
<name>A0A9D2I4X7_9FIRM</name>
<accession>A0A9D2I4X7</accession>
<dbReference type="PANTHER" id="PTHR43744">
    <property type="entry name" value="ABC TRANSPORTER PERMEASE PROTEIN MG189-RELATED-RELATED"/>
    <property type="match status" value="1"/>
</dbReference>
<feature type="transmembrane region" description="Helical" evidence="7">
    <location>
        <begin position="144"/>
        <end position="163"/>
    </location>
</feature>
<feature type="transmembrane region" description="Helical" evidence="7">
    <location>
        <begin position="12"/>
        <end position="37"/>
    </location>
</feature>
<dbReference type="InterPro" id="IPR035906">
    <property type="entry name" value="MetI-like_sf"/>
</dbReference>
<reference evidence="9" key="1">
    <citation type="journal article" date="2021" name="PeerJ">
        <title>Extensive microbial diversity within the chicken gut microbiome revealed by metagenomics and culture.</title>
        <authorList>
            <person name="Gilroy R."/>
            <person name="Ravi A."/>
            <person name="Getino M."/>
            <person name="Pursley I."/>
            <person name="Horton D.L."/>
            <person name="Alikhan N.F."/>
            <person name="Baker D."/>
            <person name="Gharbi K."/>
            <person name="Hall N."/>
            <person name="Watson M."/>
            <person name="Adriaenssens E.M."/>
            <person name="Foster-Nyarko E."/>
            <person name="Jarju S."/>
            <person name="Secka A."/>
            <person name="Antonio M."/>
            <person name="Oren A."/>
            <person name="Chaudhuri R.R."/>
            <person name="La Ragione R."/>
            <person name="Hildebrand F."/>
            <person name="Pallen M.J."/>
        </authorList>
    </citation>
    <scope>NUCLEOTIDE SEQUENCE</scope>
    <source>
        <strain evidence="9">CHK179-7159</strain>
    </source>
</reference>
<dbReference type="GO" id="GO:0005886">
    <property type="term" value="C:plasma membrane"/>
    <property type="evidence" value="ECO:0007669"/>
    <property type="project" value="UniProtKB-SubCell"/>
</dbReference>
<feature type="transmembrane region" description="Helical" evidence="7">
    <location>
        <begin position="113"/>
        <end position="132"/>
    </location>
</feature>
<dbReference type="GO" id="GO:0055085">
    <property type="term" value="P:transmembrane transport"/>
    <property type="evidence" value="ECO:0007669"/>
    <property type="project" value="InterPro"/>
</dbReference>
<comment type="similarity">
    <text evidence="7">Belongs to the binding-protein-dependent transport system permease family.</text>
</comment>
<evidence type="ECO:0000256" key="1">
    <source>
        <dbReference type="ARBA" id="ARBA00004651"/>
    </source>
</evidence>
<dbReference type="AlphaFoldDB" id="A0A9D2I4X7"/>
<gene>
    <name evidence="9" type="ORF">H9717_04160</name>
</gene>
<keyword evidence="4 7" id="KW-0812">Transmembrane</keyword>
<keyword evidence="2 7" id="KW-0813">Transport</keyword>
<dbReference type="SUPFAM" id="SSF161098">
    <property type="entry name" value="MetI-like"/>
    <property type="match status" value="1"/>
</dbReference>
<dbReference type="PANTHER" id="PTHR43744:SF9">
    <property type="entry name" value="POLYGALACTURONAN_RHAMNOGALACTURONAN TRANSPORT SYSTEM PERMEASE PROTEIN YTCP"/>
    <property type="match status" value="1"/>
</dbReference>
<keyword evidence="5 7" id="KW-1133">Transmembrane helix</keyword>
<dbReference type="InterPro" id="IPR000515">
    <property type="entry name" value="MetI-like"/>
</dbReference>
<feature type="transmembrane region" description="Helical" evidence="7">
    <location>
        <begin position="78"/>
        <end position="101"/>
    </location>
</feature>
<reference evidence="9" key="2">
    <citation type="submission" date="2021-04" db="EMBL/GenBank/DDBJ databases">
        <authorList>
            <person name="Gilroy R."/>
        </authorList>
    </citation>
    <scope>NUCLEOTIDE SEQUENCE</scope>
    <source>
        <strain evidence="9">CHK179-7159</strain>
    </source>
</reference>
<evidence type="ECO:0000259" key="8">
    <source>
        <dbReference type="PROSITE" id="PS50928"/>
    </source>
</evidence>
<dbReference type="Pfam" id="PF00528">
    <property type="entry name" value="BPD_transp_1"/>
    <property type="match status" value="1"/>
</dbReference>
<evidence type="ECO:0000256" key="4">
    <source>
        <dbReference type="ARBA" id="ARBA00022692"/>
    </source>
</evidence>
<keyword evidence="6 7" id="KW-0472">Membrane</keyword>
<evidence type="ECO:0000256" key="3">
    <source>
        <dbReference type="ARBA" id="ARBA00022475"/>
    </source>
</evidence>
<evidence type="ECO:0000256" key="7">
    <source>
        <dbReference type="RuleBase" id="RU363032"/>
    </source>
</evidence>
<evidence type="ECO:0000313" key="10">
    <source>
        <dbReference type="Proteomes" id="UP000886858"/>
    </source>
</evidence>
<evidence type="ECO:0000256" key="2">
    <source>
        <dbReference type="ARBA" id="ARBA00022448"/>
    </source>
</evidence>
<dbReference type="Gene3D" id="1.10.3720.10">
    <property type="entry name" value="MetI-like"/>
    <property type="match status" value="1"/>
</dbReference>
<dbReference type="PROSITE" id="PS50928">
    <property type="entry name" value="ABC_TM1"/>
    <property type="match status" value="1"/>
</dbReference>
<proteinExistence type="inferred from homology"/>
<sequence>MRKKKSIGERIFDAVILLVLTVFSLCIILPFMNLISISMSDEFAIMGGRVGIFPVGFSFASYIKIFETSSILIAYRNTIIVACVGCVFSLLLTSFAAYPLAFGEFWGKKGFNVLVMLTMWFSGGMIPSFLVMSKLQLVDTLASLILASLITAYNVLILRTFFSSIPKELIESARVDGANDFCILFRIVIPLAKAGLATIALWVFVGHWNDYMNPLLYLRNVNKYTLQLVLREMVLTSESSSLMELMEGNRTALPEQLKHAVIVVAMIPVLAIYPFAQKYFVNGIMLGSVKG</sequence>
<feature type="transmembrane region" description="Helical" evidence="7">
    <location>
        <begin position="183"/>
        <end position="205"/>
    </location>
</feature>
<feature type="transmembrane region" description="Helical" evidence="7">
    <location>
        <begin position="43"/>
        <end position="66"/>
    </location>
</feature>
<feature type="transmembrane region" description="Helical" evidence="7">
    <location>
        <begin position="259"/>
        <end position="276"/>
    </location>
</feature>
<dbReference type="CDD" id="cd06261">
    <property type="entry name" value="TM_PBP2"/>
    <property type="match status" value="1"/>
</dbReference>
<keyword evidence="3" id="KW-1003">Cell membrane</keyword>
<comment type="caution">
    <text evidence="9">The sequence shown here is derived from an EMBL/GenBank/DDBJ whole genome shotgun (WGS) entry which is preliminary data.</text>
</comment>
<evidence type="ECO:0000313" key="9">
    <source>
        <dbReference type="EMBL" id="HJA92297.1"/>
    </source>
</evidence>
<comment type="subcellular location">
    <subcellularLocation>
        <location evidence="1 7">Cell membrane</location>
        <topology evidence="1 7">Multi-pass membrane protein</topology>
    </subcellularLocation>
</comment>
<protein>
    <submittedName>
        <fullName evidence="9">Carbohydrate ABC transporter permease</fullName>
    </submittedName>
</protein>